<dbReference type="GO" id="GO:0003700">
    <property type="term" value="F:DNA-binding transcription factor activity"/>
    <property type="evidence" value="ECO:0007669"/>
    <property type="project" value="InterPro"/>
</dbReference>
<dbReference type="PROSITE" id="PS51005">
    <property type="entry name" value="NAC"/>
    <property type="match status" value="1"/>
</dbReference>
<reference evidence="7" key="1">
    <citation type="submission" date="2018-01" db="EMBL/GenBank/DDBJ databases">
        <authorList>
            <person name="Mao J.F."/>
        </authorList>
    </citation>
    <scope>NUCLEOTIDE SEQUENCE</scope>
    <source>
        <strain evidence="7">Huo1</strain>
        <tissue evidence="7">Leaf</tissue>
    </source>
</reference>
<keyword evidence="2" id="KW-0238">DNA-binding</keyword>
<dbReference type="InterPro" id="IPR044799">
    <property type="entry name" value="SOG1-like"/>
</dbReference>
<organism evidence="7">
    <name type="scientific">Salvia splendens</name>
    <name type="common">Scarlet sage</name>
    <dbReference type="NCBI Taxonomy" id="180675"/>
    <lineage>
        <taxon>Eukaryota</taxon>
        <taxon>Viridiplantae</taxon>
        <taxon>Streptophyta</taxon>
        <taxon>Embryophyta</taxon>
        <taxon>Tracheophyta</taxon>
        <taxon>Spermatophyta</taxon>
        <taxon>Magnoliopsida</taxon>
        <taxon>eudicotyledons</taxon>
        <taxon>Gunneridae</taxon>
        <taxon>Pentapetalae</taxon>
        <taxon>asterids</taxon>
        <taxon>lamiids</taxon>
        <taxon>Lamiales</taxon>
        <taxon>Lamiaceae</taxon>
        <taxon>Nepetoideae</taxon>
        <taxon>Mentheae</taxon>
        <taxon>Salviinae</taxon>
        <taxon>Salvia</taxon>
        <taxon>Salvia subgen. Calosphace</taxon>
        <taxon>core Calosphace</taxon>
    </lineage>
</organism>
<dbReference type="PANTHER" id="PTHR31079:SF2">
    <property type="entry name" value="NAC DOMAIN CONTAINING PROTEIN 44-RELATED"/>
    <property type="match status" value="1"/>
</dbReference>
<evidence type="ECO:0000313" key="7">
    <source>
        <dbReference type="EMBL" id="KAG6412803.1"/>
    </source>
</evidence>
<accession>A0A8X8XJ08</accession>
<name>A0A8X8XJ08_SALSN</name>
<dbReference type="EMBL" id="PNBA02000009">
    <property type="protein sequence ID" value="KAG6412803.1"/>
    <property type="molecule type" value="Genomic_DNA"/>
</dbReference>
<dbReference type="SUPFAM" id="SSF101941">
    <property type="entry name" value="NAC domain"/>
    <property type="match status" value="1"/>
</dbReference>
<evidence type="ECO:0000256" key="4">
    <source>
        <dbReference type="ARBA" id="ARBA00023242"/>
    </source>
</evidence>
<dbReference type="Proteomes" id="UP000298416">
    <property type="component" value="Unassembled WGS sequence"/>
</dbReference>
<dbReference type="PANTHER" id="PTHR31079">
    <property type="entry name" value="NAC DOMAIN-CONTAINING PROTEIN 73"/>
    <property type="match status" value="1"/>
</dbReference>
<keyword evidence="3" id="KW-0804">Transcription</keyword>
<evidence type="ECO:0000256" key="3">
    <source>
        <dbReference type="ARBA" id="ARBA00023163"/>
    </source>
</evidence>
<reference evidence="7" key="2">
    <citation type="submission" date="2020-08" db="EMBL/GenBank/DDBJ databases">
        <title>Plant Genome Project.</title>
        <authorList>
            <person name="Zhang R.-G."/>
        </authorList>
    </citation>
    <scope>NUCLEOTIDE SEQUENCE</scope>
    <source>
        <strain evidence="7">Huo1</strain>
        <tissue evidence="7">Leaf</tissue>
    </source>
</reference>
<feature type="compositionally biased region" description="Basic and acidic residues" evidence="5">
    <location>
        <begin position="218"/>
        <end position="235"/>
    </location>
</feature>
<dbReference type="InterPro" id="IPR036093">
    <property type="entry name" value="NAC_dom_sf"/>
</dbReference>
<evidence type="ECO:0000256" key="5">
    <source>
        <dbReference type="SAM" id="MobiDB-lite"/>
    </source>
</evidence>
<feature type="region of interest" description="Disordered" evidence="5">
    <location>
        <begin position="218"/>
        <end position="258"/>
    </location>
</feature>
<proteinExistence type="predicted"/>
<evidence type="ECO:0000259" key="6">
    <source>
        <dbReference type="PROSITE" id="PS51005"/>
    </source>
</evidence>
<dbReference type="InterPro" id="IPR003441">
    <property type="entry name" value="NAC-dom"/>
</dbReference>
<dbReference type="Gene3D" id="2.170.150.80">
    <property type="entry name" value="NAC domain"/>
    <property type="match status" value="1"/>
</dbReference>
<sequence>MARSWLIDSRGLAKKVINAGLPAACQIKDCGANTRCPSCDHLMDNSDISYEWPGLPAGVKFDPSDVELLDHLAAKRGVGKSEPHLFIDEFIPTLDDEGGICCTHPENLPGVKRDGSSVHFFYKITNAYASGRRKRRRVGDQERTINSCVRWHKTGKTKAVMQNGIQRGFKKIMVLYETSKRGCKPEKCNWVMHQYHLGSDEDEKEGEYVVSKIFHQPEKETDKNENPTLLKEEANVKAVPVIPMTPKTTTPDPPRLDQTPYSDCLSNDYFLQSLLLQETEHLKEPYHASYGSRLEDVEFSTCLDGNTKAVDATLLEPLFCNEIIESYDAFGELEPQNPCSTQVNCDINAVHDRDANGCSGIGELDNIDLDTPPDFNAKIVLFIPQSQELEFPSQDSVFDMLDLLY</sequence>
<feature type="domain" description="NAC" evidence="6">
    <location>
        <begin position="55"/>
        <end position="216"/>
    </location>
</feature>
<evidence type="ECO:0000313" key="8">
    <source>
        <dbReference type="Proteomes" id="UP000298416"/>
    </source>
</evidence>
<dbReference type="Pfam" id="PF02365">
    <property type="entry name" value="NAM"/>
    <property type="match status" value="1"/>
</dbReference>
<dbReference type="AlphaFoldDB" id="A0A8X8XJ08"/>
<comment type="caution">
    <text evidence="7">The sequence shown here is derived from an EMBL/GenBank/DDBJ whole genome shotgun (WGS) entry which is preliminary data.</text>
</comment>
<evidence type="ECO:0000256" key="1">
    <source>
        <dbReference type="ARBA" id="ARBA00023015"/>
    </source>
</evidence>
<keyword evidence="1" id="KW-0805">Transcription regulation</keyword>
<gene>
    <name evidence="7" type="ORF">SASPL_125493</name>
</gene>
<keyword evidence="4" id="KW-0539">Nucleus</keyword>
<dbReference type="GO" id="GO:0000976">
    <property type="term" value="F:transcription cis-regulatory region binding"/>
    <property type="evidence" value="ECO:0007669"/>
    <property type="project" value="TreeGrafter"/>
</dbReference>
<dbReference type="FunFam" id="2.170.150.80:FF:000009">
    <property type="entry name" value="NAC domain-containing protein 8"/>
    <property type="match status" value="1"/>
</dbReference>
<evidence type="ECO:0000256" key="2">
    <source>
        <dbReference type="ARBA" id="ARBA00023125"/>
    </source>
</evidence>
<dbReference type="GO" id="GO:0005634">
    <property type="term" value="C:nucleus"/>
    <property type="evidence" value="ECO:0007669"/>
    <property type="project" value="TreeGrafter"/>
</dbReference>
<keyword evidence="8" id="KW-1185">Reference proteome</keyword>
<protein>
    <recommendedName>
        <fullName evidence="6">NAC domain-containing protein</fullName>
    </recommendedName>
</protein>